<reference evidence="3" key="3">
    <citation type="journal article" date="2018" name="Mol. Plant Microbe Interact.">
        <title>Genome sequence resources for the wheat stripe rust pathogen (Puccinia striiformis f. sp. tritici) and the barley stripe rust pathogen (Puccinia striiformis f. sp. hordei).</title>
        <authorList>
            <person name="Xia C."/>
            <person name="Wang M."/>
            <person name="Yin C."/>
            <person name="Cornejo O.E."/>
            <person name="Hulbert S.H."/>
            <person name="Chen X."/>
        </authorList>
    </citation>
    <scope>NUCLEOTIDE SEQUENCE [LARGE SCALE GENOMIC DNA]</scope>
    <source>
        <strain evidence="3">93TX-2</strain>
    </source>
</reference>
<sequence length="127" mass="14418">MQFILASILSVSLLQGTLRAGPYHRSDRHPEASPISRKALYLGGGLGALTRHWICWGLQWIFSSWIRTTVHEHLCFRSELGLLGEFRNNSTPWGTTANSNQYSAQNTWANSNTAYRYPYFNGGFMYA</sequence>
<reference evidence="3" key="2">
    <citation type="journal article" date="2018" name="BMC Genomics">
        <title>Genomic insights into host adaptation between the wheat stripe rust pathogen (Puccinia striiformis f. sp. tritici) and the barley stripe rust pathogen (Puccinia striiformis f. sp. hordei).</title>
        <authorList>
            <person name="Xia C."/>
            <person name="Wang M."/>
            <person name="Yin C."/>
            <person name="Cornejo O.E."/>
            <person name="Hulbert S.H."/>
            <person name="Chen X."/>
        </authorList>
    </citation>
    <scope>NUCLEOTIDE SEQUENCE [LARGE SCALE GENOMIC DNA]</scope>
    <source>
        <strain evidence="3">93TX-2</strain>
    </source>
</reference>
<keyword evidence="3" id="KW-1185">Reference proteome</keyword>
<organism evidence="2 3">
    <name type="scientific">Puccinia striiformis</name>
    <dbReference type="NCBI Taxonomy" id="27350"/>
    <lineage>
        <taxon>Eukaryota</taxon>
        <taxon>Fungi</taxon>
        <taxon>Dikarya</taxon>
        <taxon>Basidiomycota</taxon>
        <taxon>Pucciniomycotina</taxon>
        <taxon>Pucciniomycetes</taxon>
        <taxon>Pucciniales</taxon>
        <taxon>Pucciniaceae</taxon>
        <taxon>Puccinia</taxon>
    </lineage>
</organism>
<dbReference type="VEuPathDB" id="FungiDB:PSHT_15076"/>
<gene>
    <name evidence="2" type="ORF">PSHT_15076</name>
</gene>
<proteinExistence type="predicted"/>
<evidence type="ECO:0000256" key="1">
    <source>
        <dbReference type="SAM" id="SignalP"/>
    </source>
</evidence>
<evidence type="ECO:0000313" key="2">
    <source>
        <dbReference type="EMBL" id="POV96570.1"/>
    </source>
</evidence>
<keyword evidence="1" id="KW-0732">Signal</keyword>
<dbReference type="VEuPathDB" id="FungiDB:PSTT_15945"/>
<dbReference type="AlphaFoldDB" id="A0A2S4UH19"/>
<reference evidence="2 3" key="1">
    <citation type="submission" date="2017-12" db="EMBL/GenBank/DDBJ databases">
        <title>Gene loss provides genomic basis for host adaptation in cereal stripe rust fungi.</title>
        <authorList>
            <person name="Xia C."/>
        </authorList>
    </citation>
    <scope>NUCLEOTIDE SEQUENCE [LARGE SCALE GENOMIC DNA]</scope>
    <source>
        <strain evidence="2 3">93TX-2</strain>
    </source>
</reference>
<dbReference type="EMBL" id="PKSM01000365">
    <property type="protein sequence ID" value="POV96570.1"/>
    <property type="molecule type" value="Genomic_DNA"/>
</dbReference>
<protein>
    <submittedName>
        <fullName evidence="2">Uncharacterized protein</fullName>
    </submittedName>
</protein>
<dbReference type="Proteomes" id="UP000238274">
    <property type="component" value="Unassembled WGS sequence"/>
</dbReference>
<comment type="caution">
    <text evidence="2">The sequence shown here is derived from an EMBL/GenBank/DDBJ whole genome shotgun (WGS) entry which is preliminary data.</text>
</comment>
<evidence type="ECO:0000313" key="3">
    <source>
        <dbReference type="Proteomes" id="UP000238274"/>
    </source>
</evidence>
<accession>A0A2S4UH19</accession>
<feature type="chain" id="PRO_5015530041" evidence="1">
    <location>
        <begin position="20"/>
        <end position="127"/>
    </location>
</feature>
<feature type="signal peptide" evidence="1">
    <location>
        <begin position="1"/>
        <end position="19"/>
    </location>
</feature>
<name>A0A2S4UH19_9BASI</name>